<proteinExistence type="predicted"/>
<evidence type="ECO:0000313" key="2">
    <source>
        <dbReference type="Proteomes" id="UP000186922"/>
    </source>
</evidence>
<evidence type="ECO:0000313" key="1">
    <source>
        <dbReference type="EMBL" id="GAV09356.1"/>
    </source>
</evidence>
<gene>
    <name evidence="1" type="primary">RvY_18910-1</name>
    <name evidence="1" type="synonym">RvY_18910.1</name>
    <name evidence="1" type="ORF">RvY_18910</name>
</gene>
<dbReference type="Proteomes" id="UP000186922">
    <property type="component" value="Unassembled WGS sequence"/>
</dbReference>
<dbReference type="EMBL" id="BDGG01000022">
    <property type="protein sequence ID" value="GAV09356.1"/>
    <property type="molecule type" value="Genomic_DNA"/>
</dbReference>
<dbReference type="AlphaFoldDB" id="A0A1D1W7R3"/>
<comment type="caution">
    <text evidence="1">The sequence shown here is derived from an EMBL/GenBank/DDBJ whole genome shotgun (WGS) entry which is preliminary data.</text>
</comment>
<accession>A0A1D1W7R3</accession>
<sequence length="111" mass="12924">MSSTVQPFPSTQRTFQISQPALGSRPSRQGHVHHQRLEEGQVVVRFPKSRQAFFMQSSIISLFHESSKYLVNVVHGVNVNKKAFVELRETIIVGWYNFFLLCLAYKNKYFF</sequence>
<protein>
    <submittedName>
        <fullName evidence="1">Uncharacterized protein</fullName>
    </submittedName>
</protein>
<name>A0A1D1W7R3_RAMVA</name>
<keyword evidence="2" id="KW-1185">Reference proteome</keyword>
<reference evidence="1 2" key="1">
    <citation type="journal article" date="2016" name="Nat. Commun.">
        <title>Extremotolerant tardigrade genome and improved radiotolerance of human cultured cells by tardigrade-unique protein.</title>
        <authorList>
            <person name="Hashimoto T."/>
            <person name="Horikawa D.D."/>
            <person name="Saito Y."/>
            <person name="Kuwahara H."/>
            <person name="Kozuka-Hata H."/>
            <person name="Shin-I T."/>
            <person name="Minakuchi Y."/>
            <person name="Ohishi K."/>
            <person name="Motoyama A."/>
            <person name="Aizu T."/>
            <person name="Enomoto A."/>
            <person name="Kondo K."/>
            <person name="Tanaka S."/>
            <person name="Hara Y."/>
            <person name="Koshikawa S."/>
            <person name="Sagara H."/>
            <person name="Miura T."/>
            <person name="Yokobori S."/>
            <person name="Miyagawa K."/>
            <person name="Suzuki Y."/>
            <person name="Kubo T."/>
            <person name="Oyama M."/>
            <person name="Kohara Y."/>
            <person name="Fujiyama A."/>
            <person name="Arakawa K."/>
            <person name="Katayama T."/>
            <person name="Toyoda A."/>
            <person name="Kunieda T."/>
        </authorList>
    </citation>
    <scope>NUCLEOTIDE SEQUENCE [LARGE SCALE GENOMIC DNA]</scope>
    <source>
        <strain evidence="1 2">YOKOZUNA-1</strain>
    </source>
</reference>
<organism evidence="1 2">
    <name type="scientific">Ramazzottius varieornatus</name>
    <name type="common">Water bear</name>
    <name type="synonym">Tardigrade</name>
    <dbReference type="NCBI Taxonomy" id="947166"/>
    <lineage>
        <taxon>Eukaryota</taxon>
        <taxon>Metazoa</taxon>
        <taxon>Ecdysozoa</taxon>
        <taxon>Tardigrada</taxon>
        <taxon>Eutardigrada</taxon>
        <taxon>Parachela</taxon>
        <taxon>Hypsibioidea</taxon>
        <taxon>Ramazzottiidae</taxon>
        <taxon>Ramazzottius</taxon>
    </lineage>
</organism>